<protein>
    <submittedName>
        <fullName evidence="2">Uncharacterized protein</fullName>
    </submittedName>
</protein>
<accession>F2PWM6</accession>
<gene>
    <name evidence="2" type="ORF">TEQG_05297</name>
</gene>
<dbReference type="Proteomes" id="UP000009169">
    <property type="component" value="Unassembled WGS sequence"/>
</dbReference>
<dbReference type="EMBL" id="DS995746">
    <property type="protein sequence ID" value="EGE06294.1"/>
    <property type="molecule type" value="Genomic_DNA"/>
</dbReference>
<dbReference type="AlphaFoldDB" id="F2PWM6"/>
<proteinExistence type="predicted"/>
<feature type="compositionally biased region" description="Basic and acidic residues" evidence="1">
    <location>
        <begin position="1"/>
        <end position="11"/>
    </location>
</feature>
<reference evidence="3" key="1">
    <citation type="journal article" date="2012" name="MBio">
        <title>Comparative genome analysis of Trichophyton rubrum and related dermatophytes reveals candidate genes involved in infection.</title>
        <authorList>
            <person name="Martinez D.A."/>
            <person name="Oliver B.G."/>
            <person name="Graeser Y."/>
            <person name="Goldberg J.M."/>
            <person name="Li W."/>
            <person name="Martinez-Rossi N.M."/>
            <person name="Monod M."/>
            <person name="Shelest E."/>
            <person name="Barton R.C."/>
            <person name="Birch E."/>
            <person name="Brakhage A.A."/>
            <person name="Chen Z."/>
            <person name="Gurr S.J."/>
            <person name="Heiman D."/>
            <person name="Heitman J."/>
            <person name="Kosti I."/>
            <person name="Rossi A."/>
            <person name="Saif S."/>
            <person name="Samalova M."/>
            <person name="Saunders C.W."/>
            <person name="Shea T."/>
            <person name="Summerbell R.C."/>
            <person name="Xu J."/>
            <person name="Young S."/>
            <person name="Zeng Q."/>
            <person name="Birren B.W."/>
            <person name="Cuomo C.A."/>
            <person name="White T.C."/>
        </authorList>
    </citation>
    <scope>NUCLEOTIDE SEQUENCE [LARGE SCALE GENOMIC DNA]</scope>
    <source>
        <strain evidence="3">ATCC MYA-4606 / CBS 127.97</strain>
    </source>
</reference>
<dbReference type="HOGENOM" id="CLU_1628234_0_0_1"/>
<evidence type="ECO:0000313" key="2">
    <source>
        <dbReference type="EMBL" id="EGE06294.1"/>
    </source>
</evidence>
<sequence>MNNRDKQRSKQVELQLNQGSSLGGPTVISIVAVQLGRLGGCGYSAGGTNCGAAGDPQRQRRDSDRPETAAARREEDQRERPTRKTNEKDQRERPTRKTNEGPQRDLSHAWSNGTALLASVDHPQDKMDKDLGHGSPQVGFLRSPAREYCISMSGSFAFSLLCI</sequence>
<name>F2PWM6_TRIEC</name>
<feature type="compositionally biased region" description="Basic and acidic residues" evidence="1">
    <location>
        <begin position="57"/>
        <end position="107"/>
    </location>
</feature>
<feature type="region of interest" description="Disordered" evidence="1">
    <location>
        <begin position="1"/>
        <end position="25"/>
    </location>
</feature>
<evidence type="ECO:0000256" key="1">
    <source>
        <dbReference type="SAM" id="MobiDB-lite"/>
    </source>
</evidence>
<evidence type="ECO:0000313" key="3">
    <source>
        <dbReference type="Proteomes" id="UP000009169"/>
    </source>
</evidence>
<dbReference type="VEuPathDB" id="FungiDB:TEQG_05297"/>
<keyword evidence="3" id="KW-1185">Reference proteome</keyword>
<feature type="region of interest" description="Disordered" evidence="1">
    <location>
        <begin position="42"/>
        <end position="108"/>
    </location>
</feature>
<organism evidence="2 3">
    <name type="scientific">Trichophyton equinum (strain ATCC MYA-4606 / CBS 127.97)</name>
    <name type="common">Horse ringworm fungus</name>
    <dbReference type="NCBI Taxonomy" id="559882"/>
    <lineage>
        <taxon>Eukaryota</taxon>
        <taxon>Fungi</taxon>
        <taxon>Dikarya</taxon>
        <taxon>Ascomycota</taxon>
        <taxon>Pezizomycotina</taxon>
        <taxon>Eurotiomycetes</taxon>
        <taxon>Eurotiomycetidae</taxon>
        <taxon>Onygenales</taxon>
        <taxon>Arthrodermataceae</taxon>
        <taxon>Trichophyton</taxon>
    </lineage>
</organism>